<gene>
    <name evidence="2" type="ORF">CH063_00384</name>
</gene>
<evidence type="ECO:0000313" key="2">
    <source>
        <dbReference type="EMBL" id="CCF41226.1"/>
    </source>
</evidence>
<accession>H1VLX3</accession>
<feature type="compositionally biased region" description="Polar residues" evidence="1">
    <location>
        <begin position="125"/>
        <end position="134"/>
    </location>
</feature>
<sequence length="150" mass="17407">SPQAERRDKLCVHWEIRQPTTDLTRNVALELAQRFRAQADRPLKPGFSRLSRRSRNPDLDVARVPLPRIRRECRPISDQKRNTHPHTHPPIHAREFPRFFLVPSHCIRSLTPVGADREKRGQPESEPSTASQPSCNPPEDGHVRQRQLRT</sequence>
<feature type="region of interest" description="Disordered" evidence="1">
    <location>
        <begin position="111"/>
        <end position="150"/>
    </location>
</feature>
<organism evidence="2 3">
    <name type="scientific">Colletotrichum higginsianum (strain IMI 349063)</name>
    <name type="common">Crucifer anthracnose fungus</name>
    <dbReference type="NCBI Taxonomy" id="759273"/>
    <lineage>
        <taxon>Eukaryota</taxon>
        <taxon>Fungi</taxon>
        <taxon>Dikarya</taxon>
        <taxon>Ascomycota</taxon>
        <taxon>Pezizomycotina</taxon>
        <taxon>Sordariomycetes</taxon>
        <taxon>Hypocreomycetidae</taxon>
        <taxon>Glomerellales</taxon>
        <taxon>Glomerellaceae</taxon>
        <taxon>Colletotrichum</taxon>
        <taxon>Colletotrichum destructivum species complex</taxon>
    </lineage>
</organism>
<protein>
    <submittedName>
        <fullName evidence="2">Uncharacterized protein</fullName>
    </submittedName>
</protein>
<dbReference type="EMBL" id="CACQ02004568">
    <property type="protein sequence ID" value="CCF41226.1"/>
    <property type="molecule type" value="Genomic_DNA"/>
</dbReference>
<evidence type="ECO:0000256" key="1">
    <source>
        <dbReference type="SAM" id="MobiDB-lite"/>
    </source>
</evidence>
<proteinExistence type="predicted"/>
<reference evidence="3" key="1">
    <citation type="journal article" date="2012" name="Nat. Genet.">
        <title>Lifestyle transitions in plant pathogenic Colletotrichum fungi deciphered by genome and transcriptome analyses.</title>
        <authorList>
            <person name="O'Connell R.J."/>
            <person name="Thon M.R."/>
            <person name="Hacquard S."/>
            <person name="Amyotte S.G."/>
            <person name="Kleemann J."/>
            <person name="Torres M.F."/>
            <person name="Damm U."/>
            <person name="Buiate E.A."/>
            <person name="Epstein L."/>
            <person name="Alkan N."/>
            <person name="Altmueller J."/>
            <person name="Alvarado-Balderrama L."/>
            <person name="Bauser C.A."/>
            <person name="Becker C."/>
            <person name="Birren B.W."/>
            <person name="Chen Z."/>
            <person name="Choi J."/>
            <person name="Crouch J.A."/>
            <person name="Duvick J.P."/>
            <person name="Farman M.A."/>
            <person name="Gan P."/>
            <person name="Heiman D."/>
            <person name="Henrissat B."/>
            <person name="Howard R.J."/>
            <person name="Kabbage M."/>
            <person name="Koch C."/>
            <person name="Kracher B."/>
            <person name="Kubo Y."/>
            <person name="Law A.D."/>
            <person name="Lebrun M.-H."/>
            <person name="Lee Y.-H."/>
            <person name="Miyara I."/>
            <person name="Moore N."/>
            <person name="Neumann U."/>
            <person name="Nordstroem K."/>
            <person name="Panaccione D.G."/>
            <person name="Panstruga R."/>
            <person name="Place M."/>
            <person name="Proctor R.H."/>
            <person name="Prusky D."/>
            <person name="Rech G."/>
            <person name="Reinhardt R."/>
            <person name="Rollins J.A."/>
            <person name="Rounsley S."/>
            <person name="Schardl C.L."/>
            <person name="Schwartz D.C."/>
            <person name="Shenoy N."/>
            <person name="Shirasu K."/>
            <person name="Sikhakolli U.R."/>
            <person name="Stueber K."/>
            <person name="Sukno S.A."/>
            <person name="Sweigard J.A."/>
            <person name="Takano Y."/>
            <person name="Takahara H."/>
            <person name="Trail F."/>
            <person name="van der Does H.C."/>
            <person name="Voll L.M."/>
            <person name="Will I."/>
            <person name="Young S."/>
            <person name="Zeng Q."/>
            <person name="Zhang J."/>
            <person name="Zhou S."/>
            <person name="Dickman M.B."/>
            <person name="Schulze-Lefert P."/>
            <person name="Ver Loren van Themaat E."/>
            <person name="Ma L.-J."/>
            <person name="Vaillancourt L.J."/>
        </authorList>
    </citation>
    <scope>NUCLEOTIDE SEQUENCE [LARGE SCALE GENOMIC DNA]</scope>
    <source>
        <strain evidence="3">IMI 349063</strain>
    </source>
</reference>
<feature type="compositionally biased region" description="Basic residues" evidence="1">
    <location>
        <begin position="82"/>
        <end position="91"/>
    </location>
</feature>
<feature type="region of interest" description="Disordered" evidence="1">
    <location>
        <begin position="43"/>
        <end position="92"/>
    </location>
</feature>
<evidence type="ECO:0000313" key="3">
    <source>
        <dbReference type="Proteomes" id="UP000007174"/>
    </source>
</evidence>
<feature type="compositionally biased region" description="Basic and acidic residues" evidence="1">
    <location>
        <begin position="69"/>
        <end position="81"/>
    </location>
</feature>
<dbReference type="HOGENOM" id="CLU_1744867_0_0_1"/>
<feature type="non-terminal residue" evidence="2">
    <location>
        <position position="150"/>
    </location>
</feature>
<name>H1VLX3_COLHI</name>
<dbReference type="AlphaFoldDB" id="H1VLX3"/>
<dbReference type="Proteomes" id="UP000007174">
    <property type="component" value="Unassembled WGS sequence"/>
</dbReference>